<sequence length="236" mass="25833">MASYAHTVKDPTETIALLKKTADQLEEIVKSTFGPPLSRTVGELEKKDSTARSKDANAVLDGRMTGAKLLVSAAYVYLDVIWMYLKTKGVDPKTHPVQLELERVQTYFEKLKAAQNGKSSIASTDSPSQTIDVDAASRIIAAGTGAKRKHTRFDAKGQSDEKHSKTNKSVENLAQDLDDAQYSSSNASYEETGDGGAINSKHTHTESVMGSDSTRDKSKHNDTRKLKKKNKQKSKN</sequence>
<proteinExistence type="inferred from homology"/>
<evidence type="ECO:0000256" key="3">
    <source>
        <dbReference type="ARBA" id="ARBA00022552"/>
    </source>
</evidence>
<dbReference type="GO" id="GO:0010468">
    <property type="term" value="P:regulation of gene expression"/>
    <property type="evidence" value="ECO:0007669"/>
    <property type="project" value="TreeGrafter"/>
</dbReference>
<name>A0AAF0JDC6_9BASI</name>
<evidence type="ECO:0000313" key="8">
    <source>
        <dbReference type="EMBL" id="WFD42270.1"/>
    </source>
</evidence>
<dbReference type="GO" id="GO:0003723">
    <property type="term" value="F:RNA binding"/>
    <property type="evidence" value="ECO:0007669"/>
    <property type="project" value="UniProtKB-UniRule"/>
</dbReference>
<keyword evidence="3 6" id="KW-0698">rRNA processing</keyword>
<dbReference type="AlphaFoldDB" id="A0AAF0JDC6"/>
<dbReference type="EMBL" id="CP118375">
    <property type="protein sequence ID" value="WFD42270.1"/>
    <property type="molecule type" value="Genomic_DNA"/>
</dbReference>
<feature type="compositionally biased region" description="Basic and acidic residues" evidence="7">
    <location>
        <begin position="213"/>
        <end position="224"/>
    </location>
</feature>
<organism evidence="8 9">
    <name type="scientific">Malassezia psittaci</name>
    <dbReference type="NCBI Taxonomy" id="1821823"/>
    <lineage>
        <taxon>Eukaryota</taxon>
        <taxon>Fungi</taxon>
        <taxon>Dikarya</taxon>
        <taxon>Basidiomycota</taxon>
        <taxon>Ustilaginomycotina</taxon>
        <taxon>Malasseziomycetes</taxon>
        <taxon>Malasseziales</taxon>
        <taxon>Malasseziaceae</taxon>
        <taxon>Malassezia</taxon>
    </lineage>
</organism>
<comment type="similarity">
    <text evidence="2 6">Belongs to the C1D family.</text>
</comment>
<evidence type="ECO:0000256" key="5">
    <source>
        <dbReference type="ARBA" id="ARBA00023242"/>
    </source>
</evidence>
<dbReference type="PANTHER" id="PTHR15341:SF3">
    <property type="entry name" value="NUCLEAR NUCLEIC ACID-BINDING PROTEIN C1D"/>
    <property type="match status" value="1"/>
</dbReference>
<dbReference type="GO" id="GO:0000460">
    <property type="term" value="P:maturation of 5.8S rRNA"/>
    <property type="evidence" value="ECO:0007669"/>
    <property type="project" value="TreeGrafter"/>
</dbReference>
<keyword evidence="4 6" id="KW-0694">RNA-binding</keyword>
<dbReference type="GO" id="GO:0003677">
    <property type="term" value="F:DNA binding"/>
    <property type="evidence" value="ECO:0007669"/>
    <property type="project" value="TreeGrafter"/>
</dbReference>
<dbReference type="GO" id="GO:0005730">
    <property type="term" value="C:nucleolus"/>
    <property type="evidence" value="ECO:0007669"/>
    <property type="project" value="TreeGrafter"/>
</dbReference>
<feature type="region of interest" description="Disordered" evidence="7">
    <location>
        <begin position="144"/>
        <end position="236"/>
    </location>
</feature>
<protein>
    <recommendedName>
        <fullName evidence="6">Exosome complex protein</fullName>
    </recommendedName>
</protein>
<dbReference type="Proteomes" id="UP001214628">
    <property type="component" value="Chromosome 1"/>
</dbReference>
<evidence type="ECO:0000256" key="4">
    <source>
        <dbReference type="ARBA" id="ARBA00022884"/>
    </source>
</evidence>
<accession>A0AAF0JDC6</accession>
<dbReference type="Pfam" id="PF04000">
    <property type="entry name" value="Sas10_Utp3"/>
    <property type="match status" value="1"/>
</dbReference>
<dbReference type="InterPro" id="IPR007146">
    <property type="entry name" value="Sas10/Utp3/C1D"/>
</dbReference>
<evidence type="ECO:0000256" key="2">
    <source>
        <dbReference type="ARBA" id="ARBA00009154"/>
    </source>
</evidence>
<keyword evidence="5 6" id="KW-0539">Nucleus</keyword>
<evidence type="ECO:0000256" key="1">
    <source>
        <dbReference type="ARBA" id="ARBA00004123"/>
    </source>
</evidence>
<keyword evidence="9" id="KW-1185">Reference proteome</keyword>
<reference evidence="8" key="1">
    <citation type="submission" date="2023-02" db="EMBL/GenBank/DDBJ databases">
        <title>Mating type loci evolution in Malassezia.</title>
        <authorList>
            <person name="Coelho M.A."/>
        </authorList>
    </citation>
    <scope>NUCLEOTIDE SEQUENCE</scope>
    <source>
        <strain evidence="8">CBS 14136</strain>
    </source>
</reference>
<comment type="function">
    <text evidence="6">Required for exosome-dependent processing of pre-rRNA and small nucleolar RNA (snRNA) precursors. Involved in processing of 35S pre-rRNA at the A0, A1 and A2 sites.</text>
</comment>
<evidence type="ECO:0000256" key="7">
    <source>
        <dbReference type="SAM" id="MobiDB-lite"/>
    </source>
</evidence>
<dbReference type="PANTHER" id="PTHR15341">
    <property type="entry name" value="SUN-COR STEROID HORMONE RECEPTOR CO-REPRESSOR"/>
    <property type="match status" value="1"/>
</dbReference>
<feature type="compositionally biased region" description="Basic and acidic residues" evidence="7">
    <location>
        <begin position="152"/>
        <end position="164"/>
    </location>
</feature>
<dbReference type="InterPro" id="IPR011082">
    <property type="entry name" value="Exosome-assoc_fac/DNA_repair"/>
</dbReference>
<gene>
    <name evidence="8" type="ORF">MPSI1_000911</name>
</gene>
<feature type="compositionally biased region" description="Basic residues" evidence="7">
    <location>
        <begin position="225"/>
        <end position="236"/>
    </location>
</feature>
<comment type="subcellular location">
    <subcellularLocation>
        <location evidence="1 6">Nucleus</location>
    </subcellularLocation>
</comment>
<evidence type="ECO:0000313" key="9">
    <source>
        <dbReference type="Proteomes" id="UP001214628"/>
    </source>
</evidence>
<dbReference type="GO" id="GO:0000178">
    <property type="term" value="C:exosome (RNase complex)"/>
    <property type="evidence" value="ECO:0007669"/>
    <property type="project" value="TreeGrafter"/>
</dbReference>
<evidence type="ECO:0000256" key="6">
    <source>
        <dbReference type="RuleBase" id="RU368003"/>
    </source>
</evidence>